<dbReference type="PROSITE" id="PS51257">
    <property type="entry name" value="PROKAR_LIPOPROTEIN"/>
    <property type="match status" value="1"/>
</dbReference>
<protein>
    <submittedName>
        <fullName evidence="1">Uncharacterized protein</fullName>
    </submittedName>
</protein>
<accession>A0A4Y2IZF3</accession>
<proteinExistence type="predicted"/>
<dbReference type="AlphaFoldDB" id="A0A4Y2IZF3"/>
<sequence length="203" mass="23408">MRARFQLANYVGLVSCDLIQQRSQIPAFPSNQTRVNLRALPAVNRFVSCHLLVPSLPKDFNVAHCASSHRSHGSHSPNTYHTSSFAMLRFSITLKEPIFFIRYRSHTPLAVLTLHFPTSLPYSSPRCLVGHCLILRFVADLHSTTYAILNIQHIPDDAFRVARCRWTSSAGTRRMMFRTLFVFITEQLQFVFFRCWTDLKHLN</sequence>
<evidence type="ECO:0000313" key="2">
    <source>
        <dbReference type="Proteomes" id="UP000499080"/>
    </source>
</evidence>
<dbReference type="EMBL" id="BGPR01003074">
    <property type="protein sequence ID" value="GBM83371.1"/>
    <property type="molecule type" value="Genomic_DNA"/>
</dbReference>
<organism evidence="1 2">
    <name type="scientific">Araneus ventricosus</name>
    <name type="common">Orbweaver spider</name>
    <name type="synonym">Epeira ventricosa</name>
    <dbReference type="NCBI Taxonomy" id="182803"/>
    <lineage>
        <taxon>Eukaryota</taxon>
        <taxon>Metazoa</taxon>
        <taxon>Ecdysozoa</taxon>
        <taxon>Arthropoda</taxon>
        <taxon>Chelicerata</taxon>
        <taxon>Arachnida</taxon>
        <taxon>Araneae</taxon>
        <taxon>Araneomorphae</taxon>
        <taxon>Entelegynae</taxon>
        <taxon>Araneoidea</taxon>
        <taxon>Araneidae</taxon>
        <taxon>Araneus</taxon>
    </lineage>
</organism>
<evidence type="ECO:0000313" key="1">
    <source>
        <dbReference type="EMBL" id="GBM83371.1"/>
    </source>
</evidence>
<dbReference type="Proteomes" id="UP000499080">
    <property type="component" value="Unassembled WGS sequence"/>
</dbReference>
<comment type="caution">
    <text evidence="1">The sequence shown here is derived from an EMBL/GenBank/DDBJ whole genome shotgun (WGS) entry which is preliminary data.</text>
</comment>
<name>A0A4Y2IZF3_ARAVE</name>
<gene>
    <name evidence="1" type="ORF">AVEN_65635_1</name>
</gene>
<reference evidence="1 2" key="1">
    <citation type="journal article" date="2019" name="Sci. Rep.">
        <title>Orb-weaving spider Araneus ventricosus genome elucidates the spidroin gene catalogue.</title>
        <authorList>
            <person name="Kono N."/>
            <person name="Nakamura H."/>
            <person name="Ohtoshi R."/>
            <person name="Moran D.A.P."/>
            <person name="Shinohara A."/>
            <person name="Yoshida Y."/>
            <person name="Fujiwara M."/>
            <person name="Mori M."/>
            <person name="Tomita M."/>
            <person name="Arakawa K."/>
        </authorList>
    </citation>
    <scope>NUCLEOTIDE SEQUENCE [LARGE SCALE GENOMIC DNA]</scope>
</reference>
<keyword evidence="2" id="KW-1185">Reference proteome</keyword>